<dbReference type="AlphaFoldDB" id="A0A4R7LFM3"/>
<name>A0A4R7LFM3_9RHOB</name>
<gene>
    <name evidence="2" type="ORF">BDE40_3402</name>
</gene>
<dbReference type="Proteomes" id="UP000294563">
    <property type="component" value="Unassembled WGS sequence"/>
</dbReference>
<organism evidence="2 3">
    <name type="scientific">Litoreibacter halocynthiae</name>
    <dbReference type="NCBI Taxonomy" id="1242689"/>
    <lineage>
        <taxon>Bacteria</taxon>
        <taxon>Pseudomonadati</taxon>
        <taxon>Pseudomonadota</taxon>
        <taxon>Alphaproteobacteria</taxon>
        <taxon>Rhodobacterales</taxon>
        <taxon>Roseobacteraceae</taxon>
        <taxon>Litoreibacter</taxon>
    </lineage>
</organism>
<evidence type="ECO:0000313" key="2">
    <source>
        <dbReference type="EMBL" id="TDT73216.1"/>
    </source>
</evidence>
<evidence type="ECO:0000313" key="3">
    <source>
        <dbReference type="Proteomes" id="UP000294563"/>
    </source>
</evidence>
<feature type="signal peptide" evidence="1">
    <location>
        <begin position="1"/>
        <end position="21"/>
    </location>
</feature>
<protein>
    <recommendedName>
        <fullName evidence="4">Porin</fullName>
    </recommendedName>
</protein>
<dbReference type="EMBL" id="SOBH01000004">
    <property type="protein sequence ID" value="TDT73216.1"/>
    <property type="molecule type" value="Genomic_DNA"/>
</dbReference>
<feature type="chain" id="PRO_5020698069" description="Porin" evidence="1">
    <location>
        <begin position="22"/>
        <end position="88"/>
    </location>
</feature>
<keyword evidence="3" id="KW-1185">Reference proteome</keyword>
<evidence type="ECO:0008006" key="4">
    <source>
        <dbReference type="Google" id="ProtNLM"/>
    </source>
</evidence>
<dbReference type="RefSeq" id="WP_134016488.1">
    <property type="nucleotide sequence ID" value="NZ_SOBH01000004.1"/>
</dbReference>
<dbReference type="OrthoDB" id="7868176at2"/>
<sequence length="88" mass="9163">MNTLKSALIAASLAFAGPALADGGASFVYFPNLTYPTQDVTVTRAQSSTLEQAPKGCSSLELGAGVQKEVCGTLTQSELVKRKLAQDE</sequence>
<proteinExistence type="predicted"/>
<comment type="caution">
    <text evidence="2">The sequence shown here is derived from an EMBL/GenBank/DDBJ whole genome shotgun (WGS) entry which is preliminary data.</text>
</comment>
<evidence type="ECO:0000256" key="1">
    <source>
        <dbReference type="SAM" id="SignalP"/>
    </source>
</evidence>
<keyword evidence="1" id="KW-0732">Signal</keyword>
<accession>A0A4R7LFM3</accession>
<reference evidence="2 3" key="1">
    <citation type="submission" date="2019-03" db="EMBL/GenBank/DDBJ databases">
        <title>Genomic Encyclopedia of Archaeal and Bacterial Type Strains, Phase II (KMG-II): from individual species to whole genera.</title>
        <authorList>
            <person name="Goeker M."/>
        </authorList>
    </citation>
    <scope>NUCLEOTIDE SEQUENCE [LARGE SCALE GENOMIC DNA]</scope>
    <source>
        <strain evidence="2 3">DSM 29467</strain>
    </source>
</reference>